<evidence type="ECO:0000313" key="4">
    <source>
        <dbReference type="EMBL" id="SKC68243.1"/>
    </source>
</evidence>
<dbReference type="GO" id="GO:0005886">
    <property type="term" value="C:plasma membrane"/>
    <property type="evidence" value="ECO:0007669"/>
    <property type="project" value="TreeGrafter"/>
</dbReference>
<dbReference type="GO" id="GO:0046872">
    <property type="term" value="F:metal ion binding"/>
    <property type="evidence" value="ECO:0007669"/>
    <property type="project" value="InterPro"/>
</dbReference>
<dbReference type="PANTHER" id="PTHR40758:SF1">
    <property type="entry name" value="CONSERVED PROTEIN"/>
    <property type="match status" value="1"/>
</dbReference>
<proteinExistence type="predicted"/>
<dbReference type="PANTHER" id="PTHR40758">
    <property type="entry name" value="CONSERVED PROTEIN"/>
    <property type="match status" value="1"/>
</dbReference>
<dbReference type="STRING" id="526729.SAMN04324258_2537"/>
<dbReference type="RefSeq" id="WP_079574825.1">
    <property type="nucleotide sequence ID" value="NZ_FUZQ01000004.1"/>
</dbReference>
<feature type="domain" description="Mycothiol-dependent maleylpyruvate isomerase metal-binding" evidence="3">
    <location>
        <begin position="38"/>
        <end position="156"/>
    </location>
</feature>
<keyword evidence="5" id="KW-1185">Reference proteome</keyword>
<feature type="domain" description="MDMPI C-terminal" evidence="2">
    <location>
        <begin position="179"/>
        <end position="265"/>
    </location>
</feature>
<dbReference type="Pfam" id="PF11716">
    <property type="entry name" value="MDMPI_N"/>
    <property type="match status" value="1"/>
</dbReference>
<dbReference type="InterPro" id="IPR034660">
    <property type="entry name" value="DinB/YfiT-like"/>
</dbReference>
<evidence type="ECO:0000256" key="1">
    <source>
        <dbReference type="SAM" id="MobiDB-lite"/>
    </source>
</evidence>
<sequence length="274" mass="28548">MPIEPAAAPRRPTVDPHTGRRADGGPEPERLALLARLQDEFAAAVPDVAPDALVPACGDWRARELVVHLAGVHHWAGGMAVGDPSRSEDLPVPDLSGPDGGAAELAALYARHATALRSALAAAGPDGASRTLLGEGPASFWWRRQGYETLVHLHDLHGARLGSGPAALAAVDVAPEVWADAVDEVVTMFQPRQVRLGRMAPLRDRLRVVATDLDWSWTLEAPAAEAGGPAATIEAPAHGLALLLWGRLTLDEAGAVVAGDAAAARRVLAAPLVP</sequence>
<dbReference type="SUPFAM" id="SSF109854">
    <property type="entry name" value="DinB/YfiT-like putative metalloenzymes"/>
    <property type="match status" value="1"/>
</dbReference>
<evidence type="ECO:0000313" key="5">
    <source>
        <dbReference type="Proteomes" id="UP000189777"/>
    </source>
</evidence>
<protein>
    <submittedName>
        <fullName evidence="4">TIGR03083 family protein</fullName>
    </submittedName>
</protein>
<dbReference type="InterPro" id="IPR017517">
    <property type="entry name" value="Maleyloyr_isom"/>
</dbReference>
<dbReference type="Pfam" id="PF07398">
    <property type="entry name" value="MDMPI_C"/>
    <property type="match status" value="1"/>
</dbReference>
<gene>
    <name evidence="4" type="ORF">SAMN04324258_2537</name>
</gene>
<organism evidence="4 5">
    <name type="scientific">Krasilnikoviella flava</name>
    <dbReference type="NCBI Taxonomy" id="526729"/>
    <lineage>
        <taxon>Bacteria</taxon>
        <taxon>Bacillati</taxon>
        <taxon>Actinomycetota</taxon>
        <taxon>Actinomycetes</taxon>
        <taxon>Micrococcales</taxon>
        <taxon>Promicromonosporaceae</taxon>
        <taxon>Krasilnikoviella</taxon>
    </lineage>
</organism>
<dbReference type="InterPro" id="IPR024344">
    <property type="entry name" value="MDMPI_metal-binding"/>
</dbReference>
<dbReference type="NCBIfam" id="TIGR03083">
    <property type="entry name" value="maleylpyruvate isomerase family mycothiol-dependent enzyme"/>
    <property type="match status" value="1"/>
</dbReference>
<dbReference type="OrthoDB" id="3671213at2"/>
<dbReference type="AlphaFoldDB" id="A0A1T5KX65"/>
<dbReference type="InterPro" id="IPR010872">
    <property type="entry name" value="MDMPI_C-term_domain"/>
</dbReference>
<dbReference type="EMBL" id="FUZQ01000004">
    <property type="protein sequence ID" value="SKC68243.1"/>
    <property type="molecule type" value="Genomic_DNA"/>
</dbReference>
<accession>A0A1T5KX65</accession>
<evidence type="ECO:0000259" key="3">
    <source>
        <dbReference type="Pfam" id="PF11716"/>
    </source>
</evidence>
<name>A0A1T5KX65_9MICO</name>
<evidence type="ECO:0000259" key="2">
    <source>
        <dbReference type="Pfam" id="PF07398"/>
    </source>
</evidence>
<feature type="region of interest" description="Disordered" evidence="1">
    <location>
        <begin position="1"/>
        <end position="28"/>
    </location>
</feature>
<feature type="compositionally biased region" description="Basic and acidic residues" evidence="1">
    <location>
        <begin position="12"/>
        <end position="28"/>
    </location>
</feature>
<dbReference type="Proteomes" id="UP000189777">
    <property type="component" value="Unassembled WGS sequence"/>
</dbReference>
<reference evidence="4 5" key="1">
    <citation type="submission" date="2017-02" db="EMBL/GenBank/DDBJ databases">
        <authorList>
            <person name="Peterson S.W."/>
        </authorList>
    </citation>
    <scope>NUCLEOTIDE SEQUENCE [LARGE SCALE GENOMIC DNA]</scope>
    <source>
        <strain evidence="4 5">DSM 21481</strain>
    </source>
</reference>